<name>A0ABU1UXU0_9GAMM</name>
<keyword evidence="3" id="KW-1185">Reference proteome</keyword>
<feature type="domain" description="N-acetyltransferase" evidence="1">
    <location>
        <begin position="11"/>
        <end position="160"/>
    </location>
</feature>
<dbReference type="RefSeq" id="WP_310071903.1">
    <property type="nucleotide sequence ID" value="NZ_JAVDVX010000003.1"/>
</dbReference>
<dbReference type="SUPFAM" id="SSF55729">
    <property type="entry name" value="Acyl-CoA N-acyltransferases (Nat)"/>
    <property type="match status" value="1"/>
</dbReference>
<accession>A0ABU1UXU0</accession>
<reference evidence="2 3" key="1">
    <citation type="submission" date="2023-07" db="EMBL/GenBank/DDBJ databases">
        <title>Sorghum-associated microbial communities from plants grown in Nebraska, USA.</title>
        <authorList>
            <person name="Schachtman D."/>
        </authorList>
    </citation>
    <scope>NUCLEOTIDE SEQUENCE [LARGE SCALE GENOMIC DNA]</scope>
    <source>
        <strain evidence="2 3">BE190</strain>
    </source>
</reference>
<dbReference type="Gene3D" id="3.40.630.30">
    <property type="match status" value="1"/>
</dbReference>
<dbReference type="InterPro" id="IPR016181">
    <property type="entry name" value="Acyl_CoA_acyltransferase"/>
</dbReference>
<evidence type="ECO:0000313" key="2">
    <source>
        <dbReference type="EMBL" id="MDR7089975.1"/>
    </source>
</evidence>
<evidence type="ECO:0000313" key="3">
    <source>
        <dbReference type="Proteomes" id="UP001253595"/>
    </source>
</evidence>
<proteinExistence type="predicted"/>
<protein>
    <submittedName>
        <fullName evidence="2">RimJ/RimL family protein N-acetyltransferase</fullName>
    </submittedName>
</protein>
<evidence type="ECO:0000259" key="1">
    <source>
        <dbReference type="PROSITE" id="PS51186"/>
    </source>
</evidence>
<dbReference type="Proteomes" id="UP001253595">
    <property type="component" value="Unassembled WGS sequence"/>
</dbReference>
<dbReference type="PROSITE" id="PS51186">
    <property type="entry name" value="GNAT"/>
    <property type="match status" value="1"/>
</dbReference>
<dbReference type="Pfam" id="PF00583">
    <property type="entry name" value="Acetyltransf_1"/>
    <property type="match status" value="1"/>
</dbReference>
<comment type="caution">
    <text evidence="2">The sequence shown here is derived from an EMBL/GenBank/DDBJ whole genome shotgun (WGS) entry which is preliminary data.</text>
</comment>
<gene>
    <name evidence="2" type="ORF">J2X05_001997</name>
</gene>
<dbReference type="InterPro" id="IPR000182">
    <property type="entry name" value="GNAT_dom"/>
</dbReference>
<organism evidence="2 3">
    <name type="scientific">Cellvibrio fibrivorans</name>
    <dbReference type="NCBI Taxonomy" id="126350"/>
    <lineage>
        <taxon>Bacteria</taxon>
        <taxon>Pseudomonadati</taxon>
        <taxon>Pseudomonadota</taxon>
        <taxon>Gammaproteobacteria</taxon>
        <taxon>Cellvibrionales</taxon>
        <taxon>Cellvibrionaceae</taxon>
        <taxon>Cellvibrio</taxon>
    </lineage>
</organism>
<dbReference type="EMBL" id="JAVDVX010000003">
    <property type="protein sequence ID" value="MDR7089975.1"/>
    <property type="molecule type" value="Genomic_DNA"/>
</dbReference>
<sequence>MLNDISLPLGLHLRELQPQDQAFAETLFFSTRVFLYQMPLPKAQVDLLIKQQFILQQASYGASFPLAETFIIHLFAEPIGKLILNNTSDSLHLIDIAFLPSMRSRGYGSSILRALKHLADQARRPVRLAVDQQNTRAKKLYLNLGFALSESSTTHDILLW</sequence>